<evidence type="ECO:0000256" key="2">
    <source>
        <dbReference type="ARBA" id="ARBA00022692"/>
    </source>
</evidence>
<feature type="transmembrane region" description="Helical" evidence="5">
    <location>
        <begin position="20"/>
        <end position="40"/>
    </location>
</feature>
<dbReference type="PANTHER" id="PTHR36985:SF1">
    <property type="entry name" value="TRANSLOCATION AND ASSEMBLY MODULE SUBUNIT TAMB"/>
    <property type="match status" value="1"/>
</dbReference>
<organism evidence="7 8">
    <name type="scientific">Alteromonas gilva</name>
    <dbReference type="NCBI Taxonomy" id="2987522"/>
    <lineage>
        <taxon>Bacteria</taxon>
        <taxon>Pseudomonadati</taxon>
        <taxon>Pseudomonadota</taxon>
        <taxon>Gammaproteobacteria</taxon>
        <taxon>Alteromonadales</taxon>
        <taxon>Alteromonadaceae</taxon>
        <taxon>Alteromonas/Salinimonas group</taxon>
        <taxon>Alteromonas</taxon>
    </lineage>
</organism>
<keyword evidence="3 5" id="KW-1133">Transmembrane helix</keyword>
<evidence type="ECO:0000313" key="8">
    <source>
        <dbReference type="Proteomes" id="UP001218788"/>
    </source>
</evidence>
<dbReference type="RefSeq" id="WP_273637601.1">
    <property type="nucleotide sequence ID" value="NZ_JAQQXP010000001.1"/>
</dbReference>
<dbReference type="InterPro" id="IPR007452">
    <property type="entry name" value="TamB_C"/>
</dbReference>
<sequence length="1230" mass="131636">MANPLHAGARTMTINRLAKIFLVTLLLLLGLVVLVLSPLGTPAINYAANKFVPGLTLETVSGSLLSKITFEGIHWQNAQWQVDVDAVTVAHEWTCLLKSAVCIEQATLTTPRIVQTSRNEPATEEPAPAEDISLPFALFLDSLNITNAYFESPAVTLEMTAGNISAEWLDSLVVNELMVNVLTVQLPESEPQPATPLAIAYQAPVLPEIVLPLAVELHEVTLGQLTVSRAQQQLVSLSASLQHATAKGSTVVIDTLQVDTPEHSATATAEVTLAGEYPLSLTLDSTLTLAQQSQRLALTAKGELSALTLDIKGEGPITAATAAQVNLLSDQLPLSLQAHWPQQSLSPFVAGQLSPGTLSAQGEMGGYSVQLDGGANLDELTAVTVKARALLGKHSLAVSTLDATLFNGEISNSGVMYFSEALSWQGTTNIVSLDLDTWLAQGPQDINGGMKSHVNMSEQGPNVLLSELALSGTHLNELFTIAGDVVYSANSDIVVANLNADIAENQLTIAGQVLNQQYLDALITLDLQQLATLYPDISGQVTGSVAVKGDWADPVIDSRINLQNVVASRALSPIAAGQGALNGDIAVSGSLASHRLQADLQLPEHTTQLNLEGHWQQQVWQATLSDSQLAILNTSWQQQSDLQLTYKQQQQQFMMSQHCWQAREEGELCINSLNYTPQQITWDLSANLLPVGLWANEVFPEMLAKRNNATLSLTTAGQFTPQSQQATGSFSASISPDSWELGSEPSVSINLDTFNLNGEFTDSQLSVDASITSPEIGNISTQLTIDPFTQTPQLQGKLQLSQWQLAPFQHLINNMQELDGQIDGTLELQGPVNLPAVTGQLSLKQGSINSDDLPVVVSDWQQTIEFFGDNATFDGSYMLGDGAGSIAGKVNWQDELIIDVDLKGNAFTVHYDASSVKVSPNLSAHIDPQGVDIAGDINIPWARINITELPPSAISPSRDVHLRGEPPSDALVDNINANVSITLDKGKKGEVRLDAFGLTAALSGGINVQTQPAITGYGDLQILNGRYEAWGQNLIIRTGEVQFNGPINQPLLLVEAIRDPKLTEDDVIAGVRIDGLASEPSISLFSEPSMDQAQNLAYLLNGSGSLRSSGQGDNGYAAMLIGLGLSRTEGITSNVGKTLGIEDFAVTTTGQGNDTKLAVSGKIAPNLTVRYGVAMFENEGSAGQEVALRYQVWTNLYIEVVRSLSTAVDMYYQFTLGDQDKQESNDDTND</sequence>
<dbReference type="PANTHER" id="PTHR36985">
    <property type="entry name" value="TRANSLOCATION AND ASSEMBLY MODULE SUBUNIT TAMB"/>
    <property type="match status" value="1"/>
</dbReference>
<protein>
    <submittedName>
        <fullName evidence="7">Translocation/assembly module TamB domain-containing protein</fullName>
    </submittedName>
</protein>
<evidence type="ECO:0000256" key="4">
    <source>
        <dbReference type="ARBA" id="ARBA00023136"/>
    </source>
</evidence>
<name>A0ABT5KWT4_9ALTE</name>
<evidence type="ECO:0000256" key="1">
    <source>
        <dbReference type="ARBA" id="ARBA00004167"/>
    </source>
</evidence>
<reference evidence="7 8" key="1">
    <citation type="submission" date="2022-10" db="EMBL/GenBank/DDBJ databases">
        <title>Alteromonas sp. chi3 Genome sequencing.</title>
        <authorList>
            <person name="Park S."/>
        </authorList>
    </citation>
    <scope>NUCLEOTIDE SEQUENCE [LARGE SCALE GENOMIC DNA]</scope>
    <source>
        <strain evidence="8">chi3</strain>
    </source>
</reference>
<evidence type="ECO:0000256" key="3">
    <source>
        <dbReference type="ARBA" id="ARBA00022989"/>
    </source>
</evidence>
<evidence type="ECO:0000313" key="7">
    <source>
        <dbReference type="EMBL" id="MDC8829230.1"/>
    </source>
</evidence>
<dbReference type="Pfam" id="PF04357">
    <property type="entry name" value="TamB"/>
    <property type="match status" value="1"/>
</dbReference>
<feature type="domain" description="Translocation and assembly module TamB C-terminal" evidence="6">
    <location>
        <begin position="880"/>
        <end position="1214"/>
    </location>
</feature>
<evidence type="ECO:0000259" key="6">
    <source>
        <dbReference type="Pfam" id="PF04357"/>
    </source>
</evidence>
<keyword evidence="2 5" id="KW-0812">Transmembrane</keyword>
<proteinExistence type="predicted"/>
<dbReference type="EMBL" id="JAQQXP010000001">
    <property type="protein sequence ID" value="MDC8829230.1"/>
    <property type="molecule type" value="Genomic_DNA"/>
</dbReference>
<dbReference type="Proteomes" id="UP001218788">
    <property type="component" value="Unassembled WGS sequence"/>
</dbReference>
<gene>
    <name evidence="7" type="ORF">OIK42_00520</name>
</gene>
<keyword evidence="4 5" id="KW-0472">Membrane</keyword>
<keyword evidence="8" id="KW-1185">Reference proteome</keyword>
<accession>A0ABT5KWT4</accession>
<comment type="subcellular location">
    <subcellularLocation>
        <location evidence="1">Membrane</location>
        <topology evidence="1">Single-pass membrane protein</topology>
    </subcellularLocation>
</comment>
<evidence type="ECO:0000256" key="5">
    <source>
        <dbReference type="SAM" id="Phobius"/>
    </source>
</evidence>
<comment type="caution">
    <text evidence="7">The sequence shown here is derived from an EMBL/GenBank/DDBJ whole genome shotgun (WGS) entry which is preliminary data.</text>
</comment>